<dbReference type="Gramene" id="KVH93209">
    <property type="protein sequence ID" value="KVH93209"/>
    <property type="gene ID" value="Ccrd_004733"/>
</dbReference>
<evidence type="ECO:0008006" key="4">
    <source>
        <dbReference type="Google" id="ProtNLM"/>
    </source>
</evidence>
<sequence length="192" mass="21887">MDMFVFLTMISRFSAQLPFGGNFSGYHFRGLSFTNCSPMFAFVTGNAIILLLLFKSRLVKNGDGDDDNGGVDFYNEYFKSYEKSLINSTTTTTTTTTPSDTTVIVPNNGYTICRSRSEDLTRVKRGDDETHRKLRRSVTERRRLKNLDHRCGGYAEDKMSSEEFRRTVEAFIAKQQKSLRDEEFSPLVYVGA</sequence>
<organism evidence="2 3">
    <name type="scientific">Cynara cardunculus var. scolymus</name>
    <name type="common">Globe artichoke</name>
    <name type="synonym">Cynara scolymus</name>
    <dbReference type="NCBI Taxonomy" id="59895"/>
    <lineage>
        <taxon>Eukaryota</taxon>
        <taxon>Viridiplantae</taxon>
        <taxon>Streptophyta</taxon>
        <taxon>Embryophyta</taxon>
        <taxon>Tracheophyta</taxon>
        <taxon>Spermatophyta</taxon>
        <taxon>Magnoliopsida</taxon>
        <taxon>eudicotyledons</taxon>
        <taxon>Gunneridae</taxon>
        <taxon>Pentapetalae</taxon>
        <taxon>asterids</taxon>
        <taxon>campanulids</taxon>
        <taxon>Asterales</taxon>
        <taxon>Asteraceae</taxon>
        <taxon>Carduoideae</taxon>
        <taxon>Cardueae</taxon>
        <taxon>Carduinae</taxon>
        <taxon>Cynara</taxon>
    </lineage>
</organism>
<dbReference type="OMA" id="CETENRM"/>
<reference evidence="2 3" key="1">
    <citation type="journal article" date="2016" name="Sci. Rep.">
        <title>The genome sequence of the outbreeding globe artichoke constructed de novo incorporating a phase-aware low-pass sequencing strategy of F1 progeny.</title>
        <authorList>
            <person name="Scaglione D."/>
            <person name="Reyes-Chin-Wo S."/>
            <person name="Acquadro A."/>
            <person name="Froenicke L."/>
            <person name="Portis E."/>
            <person name="Beitel C."/>
            <person name="Tirone M."/>
            <person name="Mauro R."/>
            <person name="Lo Monaco A."/>
            <person name="Mauromicale G."/>
            <person name="Faccioli P."/>
            <person name="Cattivelli L."/>
            <person name="Rieseberg L."/>
            <person name="Michelmore R."/>
            <person name="Lanteri S."/>
        </authorList>
    </citation>
    <scope>NUCLEOTIDE SEQUENCE [LARGE SCALE GENOMIC DNA]</scope>
    <source>
        <strain evidence="2">2C</strain>
    </source>
</reference>
<dbReference type="PANTHER" id="PTHR33640:SF8">
    <property type="entry name" value="TRANSMEMBRANE PROTEIN"/>
    <property type="match status" value="1"/>
</dbReference>
<dbReference type="PANTHER" id="PTHR33640">
    <property type="entry name" value="TRANSMEMBRANE PROTEIN"/>
    <property type="match status" value="1"/>
</dbReference>
<comment type="caution">
    <text evidence="2">The sequence shown here is derived from an EMBL/GenBank/DDBJ whole genome shotgun (WGS) entry which is preliminary data.</text>
</comment>
<feature type="transmembrane region" description="Helical" evidence="1">
    <location>
        <begin position="31"/>
        <end position="54"/>
    </location>
</feature>
<dbReference type="EMBL" id="LEKV01004791">
    <property type="protein sequence ID" value="KVH93209.1"/>
    <property type="molecule type" value="Genomic_DNA"/>
</dbReference>
<keyword evidence="1" id="KW-0812">Transmembrane</keyword>
<proteinExistence type="predicted"/>
<accession>A0A103XMI0</accession>
<protein>
    <recommendedName>
        <fullName evidence="4">DUF4408 domain-containing protein</fullName>
    </recommendedName>
</protein>
<keyword evidence="1" id="KW-0472">Membrane</keyword>
<evidence type="ECO:0000313" key="3">
    <source>
        <dbReference type="Proteomes" id="UP000243975"/>
    </source>
</evidence>
<name>A0A103XMI0_CYNCS</name>
<keyword evidence="3" id="KW-1185">Reference proteome</keyword>
<evidence type="ECO:0000256" key="1">
    <source>
        <dbReference type="SAM" id="Phobius"/>
    </source>
</evidence>
<dbReference type="STRING" id="59895.A0A103XMI0"/>
<gene>
    <name evidence="2" type="ORF">Ccrd_004733</name>
</gene>
<keyword evidence="1" id="KW-1133">Transmembrane helix</keyword>
<dbReference type="Proteomes" id="UP000243975">
    <property type="component" value="Unassembled WGS sequence"/>
</dbReference>
<evidence type="ECO:0000313" key="2">
    <source>
        <dbReference type="EMBL" id="KVH93209.1"/>
    </source>
</evidence>
<dbReference type="AlphaFoldDB" id="A0A103XMI0"/>